<gene>
    <name evidence="1" type="ORF">E5Z56_04860</name>
</gene>
<protein>
    <recommendedName>
        <fullName evidence="3">ABC transporter substrate-binding protein</fullName>
    </recommendedName>
</protein>
<dbReference type="KEGG" id="ruj:E5Z56_04860"/>
<organism evidence="1 2">
    <name type="scientific">Ruminococcus bovis</name>
    <dbReference type="NCBI Taxonomy" id="2564099"/>
    <lineage>
        <taxon>Bacteria</taxon>
        <taxon>Bacillati</taxon>
        <taxon>Bacillota</taxon>
        <taxon>Clostridia</taxon>
        <taxon>Eubacteriales</taxon>
        <taxon>Oscillospiraceae</taxon>
        <taxon>Ruminococcus</taxon>
    </lineage>
</organism>
<evidence type="ECO:0000313" key="1">
    <source>
        <dbReference type="EMBL" id="QCT06735.1"/>
    </source>
</evidence>
<dbReference type="Proteomes" id="UP000301475">
    <property type="component" value="Chromosome"/>
</dbReference>
<evidence type="ECO:0000313" key="2">
    <source>
        <dbReference type="Proteomes" id="UP000301475"/>
    </source>
</evidence>
<dbReference type="Pfam" id="PF19538">
    <property type="entry name" value="DUF6062"/>
    <property type="match status" value="1"/>
</dbReference>
<dbReference type="AlphaFoldDB" id="A0A4P8XUK0"/>
<reference evidence="1 2" key="1">
    <citation type="submission" date="2019-04" db="EMBL/GenBank/DDBJ databases">
        <authorList>
            <person name="Embree M."/>
            <person name="Gaffney J.R."/>
        </authorList>
    </citation>
    <scope>NUCLEOTIDE SEQUENCE [LARGE SCALE GENOMIC DNA]</scope>
    <source>
        <strain evidence="1 2">JE7A12</strain>
    </source>
</reference>
<accession>A0A4P8XUK0</accession>
<dbReference type="EMBL" id="CP039381">
    <property type="protein sequence ID" value="QCT06735.1"/>
    <property type="molecule type" value="Genomic_DNA"/>
</dbReference>
<name>A0A4P8XUK0_9FIRM</name>
<dbReference type="OrthoDB" id="9810814at2"/>
<sequence>MKEDIRTIPINDIFMEKKGCPFCTMEKMLEKIQVDYIIGDAMMEPNTRIETNKKGFCHRHFSMMQQSGKKLPNALIMESHLQEIIDALPKGKKPDKKFLAKIKELTHSCYVCDRIESNMNHLIQIVFTEWKKGNDLQNLYKDQDFICLEHYGKVLENASGKLKGKDLTDFYETTTNLFKNYLLELKEDTTYFCSMFDYRNQGKDWGKSINVIERNIEFLTKEKP</sequence>
<dbReference type="RefSeq" id="WP_138156783.1">
    <property type="nucleotide sequence ID" value="NZ_CP039381.1"/>
</dbReference>
<proteinExistence type="predicted"/>
<dbReference type="InterPro" id="IPR045706">
    <property type="entry name" value="DUF6062"/>
</dbReference>
<evidence type="ECO:0008006" key="3">
    <source>
        <dbReference type="Google" id="ProtNLM"/>
    </source>
</evidence>
<keyword evidence="2" id="KW-1185">Reference proteome</keyword>